<sequence length="646" mass="69636">MKNIKFIYSTIAFFLGLIFMTVVSCDRDLSEDAELAGFPITAEVFIDGFSGGLEYFPFGDSKFSAFTVDNDVKYEGSASMRFDVPNFGDPEGAYAGAIFPDNSGRNLSGYDALTFWAKGSQAGTINEIGLGNDFGENKYTVTMQNLQLTTNWTKYIIPIPDPSKLKQEKGLFWYAEGPEDGKGYTFWIDELKYEKLGTIAQPRPAILGGVDDVQQSFIGANIIIGGLTQTFNLASGINKTVIPAPAYFTFSSSNPNVAVVDALGKVSIIGAGTTIITAALGNDDADGSLTIESLGDFVAAPIPTRDAANVISIFSDAYTNVPVDFYNGFFAPFQTTMGQNDITINGDNIIKYTELNFVASEFKNPTVNASEMTHLHIDVQIENELQFGDFIRIQLGDFGPNGAFDGGGDDSSGSVTFSSPTLVSGEWIGLDIPLADFSGLASTSNLAQLFFITDGTNPDLPGAITDILVDNMYFYKVPSSPTIAAPTPTASQANVISLFSDAYTDVMVDTWRTPWSAAATVLEDVTVDGNPVKKYGSLEFVGIETTSSTIDASGMTYIHLDTWSSTYTSFSIKLVDFGADGAFGGGDDSEYQLDFANPVVGEWVSWDIPLSDFTGLTSTGHIAQYILVAQPFEATDVFVDNMYFRN</sequence>
<dbReference type="Gene3D" id="2.60.120.430">
    <property type="entry name" value="Galactose-binding lectin"/>
    <property type="match status" value="3"/>
</dbReference>
<gene>
    <name evidence="1" type="ORF">A8C32_13795</name>
</gene>
<dbReference type="EMBL" id="MDJD01000014">
    <property type="protein sequence ID" value="OEK08973.1"/>
    <property type="molecule type" value="Genomic_DNA"/>
</dbReference>
<dbReference type="PROSITE" id="PS51257">
    <property type="entry name" value="PROKAR_LIPOPROTEIN"/>
    <property type="match status" value="1"/>
</dbReference>
<dbReference type="Proteomes" id="UP000095713">
    <property type="component" value="Unassembled WGS sequence"/>
</dbReference>
<reference evidence="1 2" key="1">
    <citation type="submission" date="2016-05" db="EMBL/GenBank/DDBJ databases">
        <title>Draft Genome Sequence of Algibacter sp. Strain SK-16 Isolated from the Surface Water of Aburatsubo Inlet.</title>
        <authorList>
            <person name="Wong S.-K."/>
            <person name="Yoshizawa S."/>
            <person name="Nakajima Y."/>
            <person name="Ogura Y."/>
            <person name="Tetsuya H."/>
            <person name="Hamasaki K."/>
        </authorList>
    </citation>
    <scope>NUCLEOTIDE SEQUENCE [LARGE SCALE GENOMIC DNA]</scope>
    <source>
        <strain evidence="1 2">SK-16</strain>
    </source>
</reference>
<accession>A0A1E5TC53</accession>
<dbReference type="Gene3D" id="2.60.40.1080">
    <property type="match status" value="1"/>
</dbReference>
<evidence type="ECO:0000313" key="1">
    <source>
        <dbReference type="EMBL" id="OEK08973.1"/>
    </source>
</evidence>
<comment type="caution">
    <text evidence="1">The sequence shown here is derived from an EMBL/GenBank/DDBJ whole genome shotgun (WGS) entry which is preliminary data.</text>
</comment>
<dbReference type="InterPro" id="IPR008964">
    <property type="entry name" value="Invasin/intimin_cell_adhesion"/>
</dbReference>
<name>A0A1E5TC53_9FLAO</name>
<evidence type="ECO:0000313" key="2">
    <source>
        <dbReference type="Proteomes" id="UP000095713"/>
    </source>
</evidence>
<evidence type="ECO:0008006" key="3">
    <source>
        <dbReference type="Google" id="ProtNLM"/>
    </source>
</evidence>
<dbReference type="STRING" id="1849968.A8C32_13795"/>
<dbReference type="InterPro" id="IPR008979">
    <property type="entry name" value="Galactose-bd-like_sf"/>
</dbReference>
<dbReference type="SUPFAM" id="SSF49373">
    <property type="entry name" value="Invasin/intimin cell-adhesion fragments"/>
    <property type="match status" value="1"/>
</dbReference>
<dbReference type="AlphaFoldDB" id="A0A1E5TC53"/>
<dbReference type="RefSeq" id="WP_205635369.1">
    <property type="nucleotide sequence ID" value="NZ_MDJD01000014.1"/>
</dbReference>
<organism evidence="1 2">
    <name type="scientific">Flavivirga aquatica</name>
    <dbReference type="NCBI Taxonomy" id="1849968"/>
    <lineage>
        <taxon>Bacteria</taxon>
        <taxon>Pseudomonadati</taxon>
        <taxon>Bacteroidota</taxon>
        <taxon>Flavobacteriia</taxon>
        <taxon>Flavobacteriales</taxon>
        <taxon>Flavobacteriaceae</taxon>
        <taxon>Flavivirga</taxon>
    </lineage>
</organism>
<proteinExistence type="predicted"/>
<keyword evidence="2" id="KW-1185">Reference proteome</keyword>
<dbReference type="SUPFAM" id="SSF49785">
    <property type="entry name" value="Galactose-binding domain-like"/>
    <property type="match status" value="1"/>
</dbReference>
<protein>
    <recommendedName>
        <fullName evidence="3">Glycosyl hydrolase family 16</fullName>
    </recommendedName>
</protein>